<evidence type="ECO:0000256" key="9">
    <source>
        <dbReference type="ARBA" id="ARBA00023002"/>
    </source>
</evidence>
<evidence type="ECO:0000259" key="15">
    <source>
        <dbReference type="PROSITE" id="PS51384"/>
    </source>
</evidence>
<dbReference type="InterPro" id="IPR017938">
    <property type="entry name" value="Riboflavin_synthase-like_b-brl"/>
</dbReference>
<dbReference type="SUPFAM" id="SSF63380">
    <property type="entry name" value="Riboflavin synthase domain-like"/>
    <property type="match status" value="1"/>
</dbReference>
<dbReference type="InterPro" id="IPR013121">
    <property type="entry name" value="Fe_red_NAD-bd_6"/>
</dbReference>
<keyword evidence="10" id="KW-0406">Ion transport</keyword>
<dbReference type="InterPro" id="IPR013112">
    <property type="entry name" value="FAD-bd_8"/>
</dbReference>
<comment type="subcellular location">
    <subcellularLocation>
        <location evidence="1">Cell membrane</location>
        <topology evidence="1">Multi-pass membrane protein</topology>
    </subcellularLocation>
</comment>
<evidence type="ECO:0000313" key="16">
    <source>
        <dbReference type="EMBL" id="WFD44144.1"/>
    </source>
</evidence>
<dbReference type="EC" id="1.16.1.9" evidence="3"/>
<dbReference type="GO" id="GO:0052851">
    <property type="term" value="F:ferric-chelate reductase (NADPH) activity"/>
    <property type="evidence" value="ECO:0007669"/>
    <property type="project" value="UniProtKB-EC"/>
</dbReference>
<dbReference type="Gene3D" id="3.40.50.80">
    <property type="entry name" value="Nucleotide-binding domain of ferredoxin-NADP reductase (FNR) module"/>
    <property type="match status" value="1"/>
</dbReference>
<dbReference type="InterPro" id="IPR013130">
    <property type="entry name" value="Fe3_Rdtase_TM_dom"/>
</dbReference>
<dbReference type="InterPro" id="IPR051410">
    <property type="entry name" value="Ferric/Cupric_Reductase"/>
</dbReference>
<dbReference type="CDD" id="cd06186">
    <property type="entry name" value="NOX_Duox_like_FAD_NADP"/>
    <property type="match status" value="1"/>
</dbReference>
<evidence type="ECO:0000313" key="17">
    <source>
        <dbReference type="Proteomes" id="UP001214628"/>
    </source>
</evidence>
<evidence type="ECO:0000256" key="14">
    <source>
        <dbReference type="SAM" id="Phobius"/>
    </source>
</evidence>
<feature type="transmembrane region" description="Helical" evidence="14">
    <location>
        <begin position="208"/>
        <end position="229"/>
    </location>
</feature>
<dbReference type="AlphaFoldDB" id="A0AAF0JF81"/>
<evidence type="ECO:0000256" key="13">
    <source>
        <dbReference type="SAM" id="MobiDB-lite"/>
    </source>
</evidence>
<evidence type="ECO:0000256" key="7">
    <source>
        <dbReference type="ARBA" id="ARBA00022982"/>
    </source>
</evidence>
<keyword evidence="17" id="KW-1185">Reference proteome</keyword>
<feature type="transmembrane region" description="Helical" evidence="14">
    <location>
        <begin position="94"/>
        <end position="113"/>
    </location>
</feature>
<dbReference type="PANTHER" id="PTHR32361">
    <property type="entry name" value="FERRIC/CUPRIC REDUCTASE TRANSMEMBRANE COMPONENT"/>
    <property type="match status" value="1"/>
</dbReference>
<feature type="transmembrane region" description="Helical" evidence="14">
    <location>
        <begin position="171"/>
        <end position="188"/>
    </location>
</feature>
<evidence type="ECO:0000256" key="4">
    <source>
        <dbReference type="ARBA" id="ARBA00022448"/>
    </source>
</evidence>
<dbReference type="InterPro" id="IPR039261">
    <property type="entry name" value="FNR_nucleotide-bd"/>
</dbReference>
<feature type="transmembrane region" description="Helical" evidence="14">
    <location>
        <begin position="32"/>
        <end position="50"/>
    </location>
</feature>
<dbReference type="GO" id="GO:0006879">
    <property type="term" value="P:intracellular iron ion homeostasis"/>
    <property type="evidence" value="ECO:0007669"/>
    <property type="project" value="TreeGrafter"/>
</dbReference>
<dbReference type="Pfam" id="PF01794">
    <property type="entry name" value="Ferric_reduct"/>
    <property type="match status" value="1"/>
</dbReference>
<dbReference type="EMBL" id="CP118378">
    <property type="protein sequence ID" value="WFD44144.1"/>
    <property type="molecule type" value="Genomic_DNA"/>
</dbReference>
<dbReference type="SFLD" id="SFLDG01168">
    <property type="entry name" value="Ferric_reductase_subgroup_(FRE"/>
    <property type="match status" value="1"/>
</dbReference>
<dbReference type="Proteomes" id="UP001214628">
    <property type="component" value="Chromosome 4"/>
</dbReference>
<comment type="catalytic activity">
    <reaction evidence="12">
        <text>2 a Fe(II)-siderophore + NADP(+) + H(+) = 2 a Fe(III)-siderophore + NADPH</text>
        <dbReference type="Rhea" id="RHEA:28795"/>
        <dbReference type="Rhea" id="RHEA-COMP:11342"/>
        <dbReference type="Rhea" id="RHEA-COMP:11344"/>
        <dbReference type="ChEBI" id="CHEBI:15378"/>
        <dbReference type="ChEBI" id="CHEBI:29033"/>
        <dbReference type="ChEBI" id="CHEBI:29034"/>
        <dbReference type="ChEBI" id="CHEBI:57783"/>
        <dbReference type="ChEBI" id="CHEBI:58349"/>
        <dbReference type="EC" id="1.16.1.9"/>
    </reaction>
</comment>
<dbReference type="InterPro" id="IPR017927">
    <property type="entry name" value="FAD-bd_FR_type"/>
</dbReference>
<comment type="similarity">
    <text evidence="2">Belongs to the ferric reductase (FRE) family.</text>
</comment>
<keyword evidence="9" id="KW-0560">Oxidoreductase</keyword>
<dbReference type="SUPFAM" id="SSF52343">
    <property type="entry name" value="Ferredoxin reductase-like, C-terminal NADP-linked domain"/>
    <property type="match status" value="1"/>
</dbReference>
<dbReference type="GO" id="GO:0006826">
    <property type="term" value="P:iron ion transport"/>
    <property type="evidence" value="ECO:0007669"/>
    <property type="project" value="TreeGrafter"/>
</dbReference>
<sequence>MSHMGASNGAAGMKGGAQGRVKVSYAGDGDRMIYILCSFAIVAMLFHALQLLRQVRPKSGLFLYRIPGVPALIALCRSISYLHWRGTRYFRLPAMKSCIIIGVFFAATVAWILSIKPYYQKTGGAPPLALRAGIVSVAMYPFIFACALKVNPISLLTGISHARLQIYHQSLAFMMFFFGLVHMIAFLRKVSHTQGYAGLKVAFHKTTYWTGAVVICLVAWMLCSSLGVFRRLSYRFFVVQHIVCVMTLLGFLFAHVTDMYNARFFLWAAVAFWAFSVVVRTCMILYSSSFLTSNRATVDIQTVVNLPLESEKVPARGSETVRLSFTTPLRWRPGQHVYVRFPTLNFAQAHPFTVMSLPSKEHKKSQLVLLAKVHEQTTRKLFNHVRDHPNAERSFINEINTKPEPSLAATSTADPEKNSVAPATSISDSVSTQVESAPAIQKAEIQSARVVAFLDGPYGLATDPASYEHVLLFAGGSGVSYVLPIAMHLLRRCAEQDPRVLTKRLRFVWTAHTTGLVDWLESDLAAILEYKKTLPISIELDVHVTGEASGSKHESYVQTMIKAYGVRPNIEGLVKEELKEAMCDNTTSLATYVCGPGSMAHDLSNVMAKTNLDLARGRLGSLRDVYLDVEHFDW</sequence>
<evidence type="ECO:0000256" key="6">
    <source>
        <dbReference type="ARBA" id="ARBA00022692"/>
    </source>
</evidence>
<evidence type="ECO:0000256" key="10">
    <source>
        <dbReference type="ARBA" id="ARBA00023065"/>
    </source>
</evidence>
<evidence type="ECO:0000256" key="2">
    <source>
        <dbReference type="ARBA" id="ARBA00006278"/>
    </source>
</evidence>
<evidence type="ECO:0000256" key="1">
    <source>
        <dbReference type="ARBA" id="ARBA00004651"/>
    </source>
</evidence>
<proteinExistence type="inferred from homology"/>
<evidence type="ECO:0000256" key="11">
    <source>
        <dbReference type="ARBA" id="ARBA00023136"/>
    </source>
</evidence>
<accession>A0AAF0JF81</accession>
<dbReference type="PROSITE" id="PS51384">
    <property type="entry name" value="FAD_FR"/>
    <property type="match status" value="1"/>
</dbReference>
<feature type="region of interest" description="Disordered" evidence="13">
    <location>
        <begin position="395"/>
        <end position="428"/>
    </location>
</feature>
<feature type="transmembrane region" description="Helical" evidence="14">
    <location>
        <begin position="62"/>
        <end position="82"/>
    </location>
</feature>
<keyword evidence="8 14" id="KW-1133">Transmembrane helix</keyword>
<evidence type="ECO:0000256" key="5">
    <source>
        <dbReference type="ARBA" id="ARBA00022475"/>
    </source>
</evidence>
<reference evidence="16" key="1">
    <citation type="submission" date="2023-02" db="EMBL/GenBank/DDBJ databases">
        <title>Mating type loci evolution in Malassezia.</title>
        <authorList>
            <person name="Coelho M.A."/>
        </authorList>
    </citation>
    <scope>NUCLEOTIDE SEQUENCE</scope>
    <source>
        <strain evidence="16">CBS 14136</strain>
    </source>
</reference>
<feature type="transmembrane region" description="Helical" evidence="14">
    <location>
        <begin position="262"/>
        <end position="286"/>
    </location>
</feature>
<dbReference type="Pfam" id="PF08022">
    <property type="entry name" value="FAD_binding_8"/>
    <property type="match status" value="1"/>
</dbReference>
<gene>
    <name evidence="16" type="ORF">MPSI1_002810</name>
</gene>
<evidence type="ECO:0000256" key="3">
    <source>
        <dbReference type="ARBA" id="ARBA00012668"/>
    </source>
</evidence>
<name>A0AAF0JF81_9BASI</name>
<feature type="domain" description="FAD-binding FR-type" evidence="15">
    <location>
        <begin position="293"/>
        <end position="464"/>
    </location>
</feature>
<feature type="transmembrane region" description="Helical" evidence="14">
    <location>
        <begin position="128"/>
        <end position="150"/>
    </location>
</feature>
<evidence type="ECO:0000256" key="12">
    <source>
        <dbReference type="ARBA" id="ARBA00048483"/>
    </source>
</evidence>
<protein>
    <recommendedName>
        <fullName evidence="3">ferric-chelate reductase (NADPH)</fullName>
        <ecNumber evidence="3">1.16.1.9</ecNumber>
    </recommendedName>
</protein>
<dbReference type="GO" id="GO:0005886">
    <property type="term" value="C:plasma membrane"/>
    <property type="evidence" value="ECO:0007669"/>
    <property type="project" value="UniProtKB-SubCell"/>
</dbReference>
<evidence type="ECO:0000256" key="8">
    <source>
        <dbReference type="ARBA" id="ARBA00022989"/>
    </source>
</evidence>
<organism evidence="16 17">
    <name type="scientific">Malassezia psittaci</name>
    <dbReference type="NCBI Taxonomy" id="1821823"/>
    <lineage>
        <taxon>Eukaryota</taxon>
        <taxon>Fungi</taxon>
        <taxon>Dikarya</taxon>
        <taxon>Basidiomycota</taxon>
        <taxon>Ustilaginomycotina</taxon>
        <taxon>Malasseziomycetes</taxon>
        <taxon>Malasseziales</taxon>
        <taxon>Malasseziaceae</taxon>
        <taxon>Malassezia</taxon>
    </lineage>
</organism>
<keyword evidence="11 14" id="KW-0472">Membrane</keyword>
<dbReference type="GO" id="GO:0015677">
    <property type="term" value="P:copper ion import"/>
    <property type="evidence" value="ECO:0007669"/>
    <property type="project" value="TreeGrafter"/>
</dbReference>
<keyword evidence="6 14" id="KW-0812">Transmembrane</keyword>
<dbReference type="Pfam" id="PF08030">
    <property type="entry name" value="NAD_binding_6"/>
    <property type="match status" value="1"/>
</dbReference>
<keyword evidence="5" id="KW-1003">Cell membrane</keyword>
<keyword evidence="4" id="KW-0813">Transport</keyword>
<feature type="transmembrane region" description="Helical" evidence="14">
    <location>
        <begin position="236"/>
        <end position="256"/>
    </location>
</feature>
<dbReference type="SFLD" id="SFLDS00052">
    <property type="entry name" value="Ferric_Reductase_Domain"/>
    <property type="match status" value="1"/>
</dbReference>
<keyword evidence="7" id="KW-0249">Electron transport</keyword>